<dbReference type="Proteomes" id="UP000198500">
    <property type="component" value="Unassembled WGS sequence"/>
</dbReference>
<dbReference type="AlphaFoldDB" id="A0A1H3GN37"/>
<dbReference type="SUPFAM" id="SSF103481">
    <property type="entry name" value="Multidrug resistance efflux transporter EmrE"/>
    <property type="match status" value="2"/>
</dbReference>
<evidence type="ECO:0000313" key="4">
    <source>
        <dbReference type="Proteomes" id="UP000198500"/>
    </source>
</evidence>
<feature type="transmembrane region" description="Helical" evidence="1">
    <location>
        <begin position="94"/>
        <end position="112"/>
    </location>
</feature>
<gene>
    <name evidence="3" type="ORF">SAMN05443545_1103</name>
</gene>
<protein>
    <submittedName>
        <fullName evidence="3">EamA domain-containing membrane protein RarD</fullName>
    </submittedName>
</protein>
<dbReference type="Pfam" id="PF00892">
    <property type="entry name" value="EamA"/>
    <property type="match status" value="2"/>
</dbReference>
<feature type="transmembrane region" description="Helical" evidence="1">
    <location>
        <begin position="12"/>
        <end position="33"/>
    </location>
</feature>
<feature type="transmembrane region" description="Helical" evidence="1">
    <location>
        <begin position="260"/>
        <end position="281"/>
    </location>
</feature>
<feature type="transmembrane region" description="Helical" evidence="1">
    <location>
        <begin position="39"/>
        <end position="57"/>
    </location>
</feature>
<dbReference type="EMBL" id="FNNI01000010">
    <property type="protein sequence ID" value="SDY04691.1"/>
    <property type="molecule type" value="Genomic_DNA"/>
</dbReference>
<dbReference type="PANTHER" id="PTHR22911">
    <property type="entry name" value="ACYL-MALONYL CONDENSING ENZYME-RELATED"/>
    <property type="match status" value="1"/>
</dbReference>
<feature type="transmembrane region" description="Helical" evidence="1">
    <location>
        <begin position="179"/>
        <end position="199"/>
    </location>
</feature>
<dbReference type="GO" id="GO:0016020">
    <property type="term" value="C:membrane"/>
    <property type="evidence" value="ECO:0007669"/>
    <property type="project" value="InterPro"/>
</dbReference>
<dbReference type="STRING" id="574349.SAMN05443545_1103"/>
<feature type="domain" description="EamA" evidence="2">
    <location>
        <begin position="12"/>
        <end position="139"/>
    </location>
</feature>
<evidence type="ECO:0000256" key="1">
    <source>
        <dbReference type="SAM" id="Phobius"/>
    </source>
</evidence>
<evidence type="ECO:0000313" key="3">
    <source>
        <dbReference type="EMBL" id="SDY04691.1"/>
    </source>
</evidence>
<keyword evidence="4" id="KW-1185">Reference proteome</keyword>
<keyword evidence="1" id="KW-0472">Membrane</keyword>
<feature type="transmembrane region" description="Helical" evidence="1">
    <location>
        <begin position="235"/>
        <end position="254"/>
    </location>
</feature>
<evidence type="ECO:0000259" key="2">
    <source>
        <dbReference type="Pfam" id="PF00892"/>
    </source>
</evidence>
<dbReference type="InterPro" id="IPR000620">
    <property type="entry name" value="EamA_dom"/>
</dbReference>
<feature type="transmembrane region" description="Helical" evidence="1">
    <location>
        <begin position="205"/>
        <end position="223"/>
    </location>
</feature>
<keyword evidence="1" id="KW-0812">Transmembrane</keyword>
<dbReference type="InterPro" id="IPR037185">
    <property type="entry name" value="EmrE-like"/>
</dbReference>
<dbReference type="RefSeq" id="WP_092571821.1">
    <property type="nucleotide sequence ID" value="NZ_BMXH01000011.1"/>
</dbReference>
<accession>A0A1H3GN37</accession>
<reference evidence="3 4" key="1">
    <citation type="submission" date="2016-10" db="EMBL/GenBank/DDBJ databases">
        <authorList>
            <person name="de Groot N.N."/>
        </authorList>
    </citation>
    <scope>NUCLEOTIDE SEQUENCE [LARGE SCALE GENOMIC DNA]</scope>
    <source>
        <strain evidence="3 4">DSM 19219</strain>
    </source>
</reference>
<proteinExistence type="predicted"/>
<dbReference type="OrthoDB" id="5192439at2"/>
<sequence>MFFSLHGHGRGLAMAAAGVTVLSFDSLLVRLAATDGWNVIFWRGALMALSLGLLCLGGRRLATLRENPGVALFSAITLGITSSLFVLAVMNTKVANVVVILSAAPLFAAIFTRCFLHETVAMRTWLAIVAAMAGMLIVFSGSLSGEGLLGDIYAVIAAAAVGGNLTLLRRHPNLDRIPLIAIGGGLSALIALPMATPLALTTQSYGVLALMGLLQMPLATALIDNATRYLPSAEVALFYLIEAVFGTLWVWWWLDEQPPQATLLGGSLILLTLFVNAWLGLRSSTRRMAQPTGECRSP</sequence>
<feature type="transmembrane region" description="Helical" evidence="1">
    <location>
        <begin position="148"/>
        <end position="167"/>
    </location>
</feature>
<feature type="transmembrane region" description="Helical" evidence="1">
    <location>
        <begin position="69"/>
        <end position="88"/>
    </location>
</feature>
<keyword evidence="1" id="KW-1133">Transmembrane helix</keyword>
<feature type="domain" description="EamA" evidence="2">
    <location>
        <begin position="149"/>
        <end position="276"/>
    </location>
</feature>
<organism evidence="3 4">
    <name type="scientific">Aidingimonas halophila</name>
    <dbReference type="NCBI Taxonomy" id="574349"/>
    <lineage>
        <taxon>Bacteria</taxon>
        <taxon>Pseudomonadati</taxon>
        <taxon>Pseudomonadota</taxon>
        <taxon>Gammaproteobacteria</taxon>
        <taxon>Oceanospirillales</taxon>
        <taxon>Halomonadaceae</taxon>
        <taxon>Aidingimonas</taxon>
    </lineage>
</organism>
<name>A0A1H3GN37_9GAMM</name>
<feature type="transmembrane region" description="Helical" evidence="1">
    <location>
        <begin position="124"/>
        <end position="142"/>
    </location>
</feature>
<dbReference type="PANTHER" id="PTHR22911:SF135">
    <property type="entry name" value="BLR4310 PROTEIN"/>
    <property type="match status" value="1"/>
</dbReference>